<dbReference type="EMBL" id="MCFG01000152">
    <property type="protein sequence ID" value="ORX80199.1"/>
    <property type="molecule type" value="Genomic_DNA"/>
</dbReference>
<gene>
    <name evidence="3" type="ORF">BCR32DRAFT_293955</name>
</gene>
<dbReference type="AlphaFoldDB" id="A0A1Y1X313"/>
<keyword evidence="2" id="KW-0472">Membrane</keyword>
<feature type="region of interest" description="Disordered" evidence="1">
    <location>
        <begin position="46"/>
        <end position="89"/>
    </location>
</feature>
<evidence type="ECO:0000313" key="3">
    <source>
        <dbReference type="EMBL" id="ORX80199.1"/>
    </source>
</evidence>
<proteinExistence type="predicted"/>
<keyword evidence="2" id="KW-0812">Transmembrane</keyword>
<name>A0A1Y1X313_9FUNG</name>
<protein>
    <submittedName>
        <fullName evidence="3">Uncharacterized protein</fullName>
    </submittedName>
</protein>
<reference evidence="3 4" key="2">
    <citation type="submission" date="2016-08" db="EMBL/GenBank/DDBJ databases">
        <title>Pervasive Adenine N6-methylation of Active Genes in Fungi.</title>
        <authorList>
            <consortium name="DOE Joint Genome Institute"/>
            <person name="Mondo S.J."/>
            <person name="Dannebaum R.O."/>
            <person name="Kuo R.C."/>
            <person name="Labutti K."/>
            <person name="Haridas S."/>
            <person name="Kuo A."/>
            <person name="Salamov A."/>
            <person name="Ahrendt S.R."/>
            <person name="Lipzen A."/>
            <person name="Sullivan W."/>
            <person name="Andreopoulos W.B."/>
            <person name="Clum A."/>
            <person name="Lindquist E."/>
            <person name="Daum C."/>
            <person name="Ramamoorthy G.K."/>
            <person name="Gryganskyi A."/>
            <person name="Culley D."/>
            <person name="Magnuson J.K."/>
            <person name="James T.Y."/>
            <person name="O'Malley M.A."/>
            <person name="Stajich J.E."/>
            <person name="Spatafora J.W."/>
            <person name="Visel A."/>
            <person name="Grigoriev I.V."/>
        </authorList>
    </citation>
    <scope>NUCLEOTIDE SEQUENCE [LARGE SCALE GENOMIC DNA]</scope>
    <source>
        <strain evidence="3 4">S4</strain>
    </source>
</reference>
<organism evidence="3 4">
    <name type="scientific">Anaeromyces robustus</name>
    <dbReference type="NCBI Taxonomy" id="1754192"/>
    <lineage>
        <taxon>Eukaryota</taxon>
        <taxon>Fungi</taxon>
        <taxon>Fungi incertae sedis</taxon>
        <taxon>Chytridiomycota</taxon>
        <taxon>Chytridiomycota incertae sedis</taxon>
        <taxon>Neocallimastigomycetes</taxon>
        <taxon>Neocallimastigales</taxon>
        <taxon>Neocallimastigaceae</taxon>
        <taxon>Anaeromyces</taxon>
    </lineage>
</organism>
<accession>A0A1Y1X313</accession>
<dbReference type="Proteomes" id="UP000193944">
    <property type="component" value="Unassembled WGS sequence"/>
</dbReference>
<reference evidence="3 4" key="1">
    <citation type="submission" date="2016-08" db="EMBL/GenBank/DDBJ databases">
        <title>A Parts List for Fungal Cellulosomes Revealed by Comparative Genomics.</title>
        <authorList>
            <consortium name="DOE Joint Genome Institute"/>
            <person name="Haitjema C.H."/>
            <person name="Gilmore S.P."/>
            <person name="Henske J.K."/>
            <person name="Solomon K.V."/>
            <person name="De Groot R."/>
            <person name="Kuo A."/>
            <person name="Mondo S.J."/>
            <person name="Salamov A.A."/>
            <person name="Labutti K."/>
            <person name="Zhao Z."/>
            <person name="Chiniquy J."/>
            <person name="Barry K."/>
            <person name="Brewer H.M."/>
            <person name="Purvine S.O."/>
            <person name="Wright A.T."/>
            <person name="Boxma B."/>
            <person name="Van Alen T."/>
            <person name="Hackstein J.H."/>
            <person name="Baker S.E."/>
            <person name="Grigoriev I.V."/>
            <person name="O'Malley M.A."/>
        </authorList>
    </citation>
    <scope>NUCLEOTIDE SEQUENCE [LARGE SCALE GENOMIC DNA]</scope>
    <source>
        <strain evidence="3 4">S4</strain>
    </source>
</reference>
<feature type="compositionally biased region" description="Basic and acidic residues" evidence="1">
    <location>
        <begin position="54"/>
        <end position="70"/>
    </location>
</feature>
<keyword evidence="4" id="KW-1185">Reference proteome</keyword>
<evidence type="ECO:0000256" key="1">
    <source>
        <dbReference type="SAM" id="MobiDB-lite"/>
    </source>
</evidence>
<sequence length="115" mass="12911">MTVGYVNLSVIIYAVILYYKYLKENEITNKAIIRYETLILDPDNEQVIPSTPVNKKDKGKEIETSQEERSASFLANKKRGRGGESSTSTVFSILKRQRPIAVARSRVAPAPILPL</sequence>
<comment type="caution">
    <text evidence="3">The sequence shown here is derived from an EMBL/GenBank/DDBJ whole genome shotgun (WGS) entry which is preliminary data.</text>
</comment>
<evidence type="ECO:0000256" key="2">
    <source>
        <dbReference type="SAM" id="Phobius"/>
    </source>
</evidence>
<feature type="transmembrane region" description="Helical" evidence="2">
    <location>
        <begin position="6"/>
        <end position="22"/>
    </location>
</feature>
<evidence type="ECO:0000313" key="4">
    <source>
        <dbReference type="Proteomes" id="UP000193944"/>
    </source>
</evidence>
<keyword evidence="2" id="KW-1133">Transmembrane helix</keyword>